<dbReference type="RefSeq" id="WP_106584707.1">
    <property type="nucleotide sequence ID" value="NZ_PYGA01000015.1"/>
</dbReference>
<feature type="transmembrane region" description="Helical" evidence="1">
    <location>
        <begin position="188"/>
        <end position="207"/>
    </location>
</feature>
<dbReference type="Pfam" id="PF02517">
    <property type="entry name" value="Rce1-like"/>
    <property type="match status" value="1"/>
</dbReference>
<keyword evidence="1" id="KW-0812">Transmembrane</keyword>
<organism evidence="3 4">
    <name type="scientific">Murinocardiopsis flavida</name>
    <dbReference type="NCBI Taxonomy" id="645275"/>
    <lineage>
        <taxon>Bacteria</taxon>
        <taxon>Bacillati</taxon>
        <taxon>Actinomycetota</taxon>
        <taxon>Actinomycetes</taxon>
        <taxon>Streptosporangiales</taxon>
        <taxon>Nocardiopsidaceae</taxon>
        <taxon>Murinocardiopsis</taxon>
    </lineage>
</organism>
<feature type="domain" description="CAAX prenyl protease 2/Lysostaphin resistance protein A-like" evidence="2">
    <location>
        <begin position="133"/>
        <end position="224"/>
    </location>
</feature>
<dbReference type="Proteomes" id="UP000240542">
    <property type="component" value="Unassembled WGS sequence"/>
</dbReference>
<dbReference type="PANTHER" id="PTHR39430:SF1">
    <property type="entry name" value="PROTEASE"/>
    <property type="match status" value="1"/>
</dbReference>
<evidence type="ECO:0000256" key="1">
    <source>
        <dbReference type="SAM" id="Phobius"/>
    </source>
</evidence>
<feature type="transmembrane region" description="Helical" evidence="1">
    <location>
        <begin position="102"/>
        <end position="124"/>
    </location>
</feature>
<sequence>MPLKSTQRLKGLFSQGPVEQRRRVRSAWVRLPAMAALILGVIIVAAGVRTVAGDNPFLSLSAGAVVAVGALIAYAAVVRAMEQRAVVELDPAAAYSGTANGFLLGLALFTATIALISMFGGYGTKGGGSVGGMLAVLGLMTGVAVTEELLFRGVVFRLLEELGGTRIALTASAVLFGAIHLVNPGATVWGAVAIGVEAGLMLGAAYVATRNLWVPIGIHLAWNFAGRGIYGATISGDEVTPSGLVHGVFSGPTAVTGGGFGPEASIFAILVCSVPTILFLRAAKRRGRLYSRRRPADTASSAAAL</sequence>
<evidence type="ECO:0000259" key="2">
    <source>
        <dbReference type="Pfam" id="PF02517"/>
    </source>
</evidence>
<gene>
    <name evidence="3" type="ORF">CLV63_11517</name>
</gene>
<feature type="transmembrane region" description="Helical" evidence="1">
    <location>
        <begin position="163"/>
        <end position="182"/>
    </location>
</feature>
<evidence type="ECO:0000313" key="3">
    <source>
        <dbReference type="EMBL" id="PSK95357.1"/>
    </source>
</evidence>
<evidence type="ECO:0000313" key="4">
    <source>
        <dbReference type="Proteomes" id="UP000240542"/>
    </source>
</evidence>
<feature type="transmembrane region" description="Helical" evidence="1">
    <location>
        <begin position="130"/>
        <end position="151"/>
    </location>
</feature>
<keyword evidence="4" id="KW-1185">Reference proteome</keyword>
<keyword evidence="1" id="KW-0472">Membrane</keyword>
<feature type="transmembrane region" description="Helical" evidence="1">
    <location>
        <begin position="31"/>
        <end position="52"/>
    </location>
</feature>
<protein>
    <recommendedName>
        <fullName evidence="2">CAAX prenyl protease 2/Lysostaphin resistance protein A-like domain-containing protein</fullName>
    </recommendedName>
</protein>
<comment type="caution">
    <text evidence="3">The sequence shown here is derived from an EMBL/GenBank/DDBJ whole genome shotgun (WGS) entry which is preliminary data.</text>
</comment>
<dbReference type="EMBL" id="PYGA01000015">
    <property type="protein sequence ID" value="PSK95357.1"/>
    <property type="molecule type" value="Genomic_DNA"/>
</dbReference>
<feature type="transmembrane region" description="Helical" evidence="1">
    <location>
        <begin position="58"/>
        <end position="81"/>
    </location>
</feature>
<proteinExistence type="predicted"/>
<dbReference type="PANTHER" id="PTHR39430">
    <property type="entry name" value="MEMBRANE-ASSOCIATED PROTEASE-RELATED"/>
    <property type="match status" value="1"/>
</dbReference>
<feature type="transmembrane region" description="Helical" evidence="1">
    <location>
        <begin position="212"/>
        <end position="230"/>
    </location>
</feature>
<dbReference type="GO" id="GO:0080120">
    <property type="term" value="P:CAAX-box protein maturation"/>
    <property type="evidence" value="ECO:0007669"/>
    <property type="project" value="UniProtKB-ARBA"/>
</dbReference>
<reference evidence="3 4" key="1">
    <citation type="submission" date="2018-03" db="EMBL/GenBank/DDBJ databases">
        <title>Genomic Encyclopedia of Archaeal and Bacterial Type Strains, Phase II (KMG-II): from individual species to whole genera.</title>
        <authorList>
            <person name="Goeker M."/>
        </authorList>
    </citation>
    <scope>NUCLEOTIDE SEQUENCE [LARGE SCALE GENOMIC DNA]</scope>
    <source>
        <strain evidence="3 4">DSM 45312</strain>
    </source>
</reference>
<dbReference type="AlphaFoldDB" id="A0A2P8DDW3"/>
<accession>A0A2P8DDW3</accession>
<dbReference type="GO" id="GO:0004175">
    <property type="term" value="F:endopeptidase activity"/>
    <property type="evidence" value="ECO:0007669"/>
    <property type="project" value="UniProtKB-ARBA"/>
</dbReference>
<dbReference type="OrthoDB" id="193898at2"/>
<name>A0A2P8DDW3_9ACTN</name>
<dbReference type="InterPro" id="IPR003675">
    <property type="entry name" value="Rce1/LyrA-like_dom"/>
</dbReference>
<feature type="transmembrane region" description="Helical" evidence="1">
    <location>
        <begin position="264"/>
        <end position="283"/>
    </location>
</feature>
<keyword evidence="1" id="KW-1133">Transmembrane helix</keyword>